<accession>A0A484QPU5</accession>
<name>A0A484QPU5_9ZZZZ</name>
<gene>
    <name evidence="2" type="ORF">ANT2_1404</name>
</gene>
<proteinExistence type="predicted"/>
<dbReference type="AlphaFoldDB" id="A0A484QPU5"/>
<reference evidence="2" key="1">
    <citation type="submission" date="2019-03" db="EMBL/GenBank/DDBJ databases">
        <authorList>
            <person name="Danneels B."/>
        </authorList>
    </citation>
    <scope>NUCLEOTIDE SEQUENCE</scope>
</reference>
<organism evidence="2">
    <name type="scientific">plant metagenome</name>
    <dbReference type="NCBI Taxonomy" id="1297885"/>
    <lineage>
        <taxon>unclassified sequences</taxon>
        <taxon>metagenomes</taxon>
        <taxon>organismal metagenomes</taxon>
    </lineage>
</organism>
<dbReference type="EMBL" id="CAADIG010000011">
    <property type="protein sequence ID" value="VFR40248.1"/>
    <property type="molecule type" value="Genomic_DNA"/>
</dbReference>
<sequence length="40" mass="4005">MNASPACSNGQKESAISCSQAGTTDVTVSVGMRGGRYLLG</sequence>
<feature type="region of interest" description="Disordered" evidence="1">
    <location>
        <begin position="1"/>
        <end position="23"/>
    </location>
</feature>
<evidence type="ECO:0000313" key="2">
    <source>
        <dbReference type="EMBL" id="VFR40248.1"/>
    </source>
</evidence>
<protein>
    <submittedName>
        <fullName evidence="2">Uncharacterized protein</fullName>
    </submittedName>
</protein>
<evidence type="ECO:0000256" key="1">
    <source>
        <dbReference type="SAM" id="MobiDB-lite"/>
    </source>
</evidence>